<evidence type="ECO:0000313" key="1">
    <source>
        <dbReference type="EMBL" id="KHJ98571.1"/>
    </source>
</evidence>
<proteinExistence type="predicted"/>
<dbReference type="AlphaFoldDB" id="A0A0B1TR49"/>
<keyword evidence="2" id="KW-1185">Reference proteome</keyword>
<accession>A0A0B1TR49</accession>
<organism evidence="1 2">
    <name type="scientific">Oesophagostomum dentatum</name>
    <name type="common">Nodular worm</name>
    <dbReference type="NCBI Taxonomy" id="61180"/>
    <lineage>
        <taxon>Eukaryota</taxon>
        <taxon>Metazoa</taxon>
        <taxon>Ecdysozoa</taxon>
        <taxon>Nematoda</taxon>
        <taxon>Chromadorea</taxon>
        <taxon>Rhabditida</taxon>
        <taxon>Rhabditina</taxon>
        <taxon>Rhabditomorpha</taxon>
        <taxon>Strongyloidea</taxon>
        <taxon>Strongylidae</taxon>
        <taxon>Oesophagostomum</taxon>
    </lineage>
</organism>
<sequence>MILQDVSPVDTVRILEAMIPFYIETDYLCKTQGCGGAKPLPVSPKALLVGGLCAPTFCIKFNPIQ</sequence>
<dbReference type="Proteomes" id="UP000053660">
    <property type="component" value="Unassembled WGS sequence"/>
</dbReference>
<name>A0A0B1TR49_OESDE</name>
<reference evidence="1 2" key="1">
    <citation type="submission" date="2014-03" db="EMBL/GenBank/DDBJ databases">
        <title>Draft genome of the hookworm Oesophagostomum dentatum.</title>
        <authorList>
            <person name="Mitreva M."/>
        </authorList>
    </citation>
    <scope>NUCLEOTIDE SEQUENCE [LARGE SCALE GENOMIC DNA]</scope>
    <source>
        <strain evidence="1 2">OD-Hann</strain>
    </source>
</reference>
<evidence type="ECO:0000313" key="2">
    <source>
        <dbReference type="Proteomes" id="UP000053660"/>
    </source>
</evidence>
<dbReference type="OrthoDB" id="264795at2759"/>
<dbReference type="EMBL" id="KN549297">
    <property type="protein sequence ID" value="KHJ98571.1"/>
    <property type="molecule type" value="Genomic_DNA"/>
</dbReference>
<gene>
    <name evidence="1" type="ORF">OESDEN_01443</name>
</gene>
<protein>
    <submittedName>
        <fullName evidence="1">Uncharacterized protein</fullName>
    </submittedName>
</protein>